<gene>
    <name evidence="1" type="ORF">OUZ56_031804</name>
</gene>
<reference evidence="1 2" key="1">
    <citation type="journal article" date="2023" name="Nucleic Acids Res.">
        <title>The hologenome of Daphnia magna reveals possible DNA methylation and microbiome-mediated evolution of the host genome.</title>
        <authorList>
            <person name="Chaturvedi A."/>
            <person name="Li X."/>
            <person name="Dhandapani V."/>
            <person name="Marshall H."/>
            <person name="Kissane S."/>
            <person name="Cuenca-Cambronero M."/>
            <person name="Asole G."/>
            <person name="Calvet F."/>
            <person name="Ruiz-Romero M."/>
            <person name="Marangio P."/>
            <person name="Guigo R."/>
            <person name="Rago D."/>
            <person name="Mirbahai L."/>
            <person name="Eastwood N."/>
            <person name="Colbourne J.K."/>
            <person name="Zhou J."/>
            <person name="Mallon E."/>
            <person name="Orsini L."/>
        </authorList>
    </citation>
    <scope>NUCLEOTIDE SEQUENCE [LARGE SCALE GENOMIC DNA]</scope>
    <source>
        <strain evidence="1">LRV0_1</strain>
    </source>
</reference>
<evidence type="ECO:0000313" key="2">
    <source>
        <dbReference type="Proteomes" id="UP001234178"/>
    </source>
</evidence>
<dbReference type="EMBL" id="JAOYFB010000005">
    <property type="protein sequence ID" value="KAK4016837.1"/>
    <property type="molecule type" value="Genomic_DNA"/>
</dbReference>
<evidence type="ECO:0000313" key="1">
    <source>
        <dbReference type="EMBL" id="KAK4016837.1"/>
    </source>
</evidence>
<accession>A0ABQ9ZV98</accession>
<comment type="caution">
    <text evidence="1">The sequence shown here is derived from an EMBL/GenBank/DDBJ whole genome shotgun (WGS) entry which is preliminary data.</text>
</comment>
<sequence>MASVHLSAVLVQKFDQTPSRLGHVTVRSIVSSLSTREESQGEKKKKTKKLKETCAALICLSFSSIAEQGVQAKHDYPPPFL</sequence>
<organism evidence="1 2">
    <name type="scientific">Daphnia magna</name>
    <dbReference type="NCBI Taxonomy" id="35525"/>
    <lineage>
        <taxon>Eukaryota</taxon>
        <taxon>Metazoa</taxon>
        <taxon>Ecdysozoa</taxon>
        <taxon>Arthropoda</taxon>
        <taxon>Crustacea</taxon>
        <taxon>Branchiopoda</taxon>
        <taxon>Diplostraca</taxon>
        <taxon>Cladocera</taxon>
        <taxon>Anomopoda</taxon>
        <taxon>Daphniidae</taxon>
        <taxon>Daphnia</taxon>
    </lineage>
</organism>
<name>A0ABQ9ZV98_9CRUS</name>
<keyword evidence="2" id="KW-1185">Reference proteome</keyword>
<proteinExistence type="predicted"/>
<dbReference type="Proteomes" id="UP001234178">
    <property type="component" value="Unassembled WGS sequence"/>
</dbReference>
<protein>
    <submittedName>
        <fullName evidence="1">Uncharacterized protein</fullName>
    </submittedName>
</protein>